<feature type="compositionally biased region" description="Pro residues" evidence="1">
    <location>
        <begin position="12"/>
        <end position="27"/>
    </location>
</feature>
<keyword evidence="3" id="KW-1185">Reference proteome</keyword>
<proteinExistence type="predicted"/>
<comment type="caution">
    <text evidence="2">The sequence shown here is derived from an EMBL/GenBank/DDBJ whole genome shotgun (WGS) entry which is preliminary data.</text>
</comment>
<name>A0AAE1TQ58_9EUCA</name>
<evidence type="ECO:0000313" key="2">
    <source>
        <dbReference type="EMBL" id="KAK4293988.1"/>
    </source>
</evidence>
<gene>
    <name evidence="2" type="ORF">Pmani_033356</name>
</gene>
<organism evidence="2 3">
    <name type="scientific">Petrolisthes manimaculis</name>
    <dbReference type="NCBI Taxonomy" id="1843537"/>
    <lineage>
        <taxon>Eukaryota</taxon>
        <taxon>Metazoa</taxon>
        <taxon>Ecdysozoa</taxon>
        <taxon>Arthropoda</taxon>
        <taxon>Crustacea</taxon>
        <taxon>Multicrustacea</taxon>
        <taxon>Malacostraca</taxon>
        <taxon>Eumalacostraca</taxon>
        <taxon>Eucarida</taxon>
        <taxon>Decapoda</taxon>
        <taxon>Pleocyemata</taxon>
        <taxon>Anomura</taxon>
        <taxon>Galatheoidea</taxon>
        <taxon>Porcellanidae</taxon>
        <taxon>Petrolisthes</taxon>
    </lineage>
</organism>
<evidence type="ECO:0000256" key="1">
    <source>
        <dbReference type="SAM" id="MobiDB-lite"/>
    </source>
</evidence>
<evidence type="ECO:0000313" key="3">
    <source>
        <dbReference type="Proteomes" id="UP001292094"/>
    </source>
</evidence>
<dbReference type="AlphaFoldDB" id="A0AAE1TQ58"/>
<protein>
    <submittedName>
        <fullName evidence="2">Uncharacterized protein</fullName>
    </submittedName>
</protein>
<dbReference type="Proteomes" id="UP001292094">
    <property type="component" value="Unassembled WGS sequence"/>
</dbReference>
<dbReference type="EMBL" id="JAWZYT010004395">
    <property type="protein sequence ID" value="KAK4293988.1"/>
    <property type="molecule type" value="Genomic_DNA"/>
</dbReference>
<sequence length="85" mass="9153">MGQIETLSHTPLPSPFNPPPPPNPTCPLPTSLDPSPPQLDPIRQLRLTNSHKLLPDTAPTPPTPTHSRLTPPLPPSLAHSNPLLF</sequence>
<feature type="region of interest" description="Disordered" evidence="1">
    <location>
        <begin position="1"/>
        <end position="85"/>
    </location>
</feature>
<accession>A0AAE1TQ58</accession>
<reference evidence="2" key="1">
    <citation type="submission" date="2023-11" db="EMBL/GenBank/DDBJ databases">
        <title>Genome assemblies of two species of porcelain crab, Petrolisthes cinctipes and Petrolisthes manimaculis (Anomura: Porcellanidae).</title>
        <authorList>
            <person name="Angst P."/>
        </authorList>
    </citation>
    <scope>NUCLEOTIDE SEQUENCE</scope>
    <source>
        <strain evidence="2">PB745_02</strain>
        <tissue evidence="2">Gill</tissue>
    </source>
</reference>